<comment type="catalytic activity">
    <reaction evidence="1">
        <text>Hydrolysis of terminal non-reducing N-acetyl-D-hexosamine residues in N-acetyl-beta-D-hexosaminides.</text>
        <dbReference type="EC" id="3.2.1.52"/>
    </reaction>
</comment>
<dbReference type="SUPFAM" id="SSF55545">
    <property type="entry name" value="beta-N-acetylhexosaminidase-like domain"/>
    <property type="match status" value="1"/>
</dbReference>
<protein>
    <recommendedName>
        <fullName evidence="3">beta-N-acetylhexosaminidase</fullName>
        <ecNumber evidence="3">3.2.1.52</ecNumber>
    </recommendedName>
</protein>
<evidence type="ECO:0000313" key="9">
    <source>
        <dbReference type="Proteomes" id="UP000242818"/>
    </source>
</evidence>
<dbReference type="Gene3D" id="3.30.379.10">
    <property type="entry name" value="Chitobiase/beta-hexosaminidase domain 2-like"/>
    <property type="match status" value="1"/>
</dbReference>
<dbReference type="InterPro" id="IPR025705">
    <property type="entry name" value="Beta_hexosaminidase_sua/sub"/>
</dbReference>
<dbReference type="PROSITE" id="PS51820">
    <property type="entry name" value="PA14"/>
    <property type="match status" value="1"/>
</dbReference>
<accession>A0A1C4EJH4</accession>
<dbReference type="GO" id="GO:0005975">
    <property type="term" value="P:carbohydrate metabolic process"/>
    <property type="evidence" value="ECO:0007669"/>
    <property type="project" value="InterPro"/>
</dbReference>
<dbReference type="PANTHER" id="PTHR22600:SF57">
    <property type="entry name" value="BETA-N-ACETYLHEXOSAMINIDASE"/>
    <property type="match status" value="1"/>
</dbReference>
<gene>
    <name evidence="8" type="ORF">GA0116948_108163</name>
</gene>
<keyword evidence="9" id="KW-1185">Reference proteome</keyword>
<dbReference type="Pfam" id="PF07691">
    <property type="entry name" value="PA14"/>
    <property type="match status" value="1"/>
</dbReference>
<evidence type="ECO:0000256" key="3">
    <source>
        <dbReference type="ARBA" id="ARBA00012663"/>
    </source>
</evidence>
<dbReference type="PRINTS" id="PR00738">
    <property type="entry name" value="GLHYDRLASE20"/>
</dbReference>
<dbReference type="STRING" id="1335309.GA0116948_108163"/>
<dbReference type="CDD" id="cd06563">
    <property type="entry name" value="GH20_chitobiase-like"/>
    <property type="match status" value="1"/>
</dbReference>
<dbReference type="Pfam" id="PF02838">
    <property type="entry name" value="Glyco_hydro_20b"/>
    <property type="match status" value="1"/>
</dbReference>
<sequence>MKRCYIHKFIYSITAVSVLSFKAPAKALLTALLLFLSWLPLQAQSGKKNYNIIPYPAKLLPQPGVFTINSKTTLATTGDAFFANEITFLTQLMQHYLGAGALQTKSAGKFNVILLKQDGTLPNAEAYTISISPQQIILTAKEAAGMFYAIETLRQLLPADVETGKGNVLTLPCVQIADQPAFAWRGMMLDVSRHFFSVAYLEKYADMMALYKLNKLHLHLTDDQGWRIAIKKYPRLTSEGAWRTFNNQDSACIKKALETGNNDLMPDTAHIMQKNGQTLYGGFYTQEEMRNFIRYAASRHIEVIPEIDMPGHMMAAARIYPELTCDTLVSNDPHNFSNPICPCNPAVLEFAKDIFTEIAALFPSPYLHIGGDEVNKKNWAQSPLVQAFMKEKGYTDMNQIQSHFNDYMLDFFKSKGKTLLGWDEIIEGGIDSAAVMMFWRAWAPQAPAQAAKNHNKIVMTPDGPLYFDALSDAQTLPAVYHYDPYDSALYHLSPAAQQYIMGLQANLWTEMIPSENRADYMTMPRLTALAEIGWTHRYNYDDYLQRLNAQYDRLDQLNIHYRLPDLDNLAENYAVIDSTSFYVASPLPRFKVHYTLNGALPDATSPVMNQPVVLSRAAVMKLALFTPTGRRGDVYSLNFRTQQLSGQETIPHLKNGLTTELYKGEFPLTSAIKGVPDRVFTIDSIAVPTTIQAPAFGLKIHGYIQVPETGIYTFYLTCNDGGVLYIGKQEIVNNDGLHPDKTKGGQAGLRQGLHPIAVNFIEYGGGYTLGITYSYKGSKPVPVPYTWFKSAENESASKP</sequence>
<dbReference type="PANTHER" id="PTHR22600">
    <property type="entry name" value="BETA-HEXOSAMINIDASE"/>
    <property type="match status" value="1"/>
</dbReference>
<dbReference type="AlphaFoldDB" id="A0A1C4EJH4"/>
<feature type="domain" description="PA14" evidence="7">
    <location>
        <begin position="652"/>
        <end position="787"/>
    </location>
</feature>
<dbReference type="EMBL" id="FMAR01000008">
    <property type="protein sequence ID" value="SCC43707.1"/>
    <property type="molecule type" value="Genomic_DNA"/>
</dbReference>
<dbReference type="InterPro" id="IPR037524">
    <property type="entry name" value="PA14/GLEYA"/>
</dbReference>
<dbReference type="GO" id="GO:0030203">
    <property type="term" value="P:glycosaminoglycan metabolic process"/>
    <property type="evidence" value="ECO:0007669"/>
    <property type="project" value="TreeGrafter"/>
</dbReference>
<dbReference type="InterPro" id="IPR015883">
    <property type="entry name" value="Glyco_hydro_20_cat"/>
</dbReference>
<feature type="active site" description="Proton donor" evidence="6">
    <location>
        <position position="373"/>
    </location>
</feature>
<organism evidence="8 9">
    <name type="scientific">Chitinophaga costaii</name>
    <dbReference type="NCBI Taxonomy" id="1335309"/>
    <lineage>
        <taxon>Bacteria</taxon>
        <taxon>Pseudomonadati</taxon>
        <taxon>Bacteroidota</taxon>
        <taxon>Chitinophagia</taxon>
        <taxon>Chitinophagales</taxon>
        <taxon>Chitinophagaceae</taxon>
        <taxon>Chitinophaga</taxon>
    </lineage>
</organism>
<dbReference type="EC" id="3.2.1.52" evidence="3"/>
<evidence type="ECO:0000313" key="8">
    <source>
        <dbReference type="EMBL" id="SCC43707.1"/>
    </source>
</evidence>
<dbReference type="Pfam" id="PF00728">
    <property type="entry name" value="Glyco_hydro_20"/>
    <property type="match status" value="1"/>
</dbReference>
<dbReference type="Gene3D" id="3.20.20.80">
    <property type="entry name" value="Glycosidases"/>
    <property type="match status" value="1"/>
</dbReference>
<evidence type="ECO:0000256" key="6">
    <source>
        <dbReference type="PIRSR" id="PIRSR625705-1"/>
    </source>
</evidence>
<dbReference type="Gene3D" id="3.90.182.10">
    <property type="entry name" value="Toxin - Anthrax Protective Antigen,domain 1"/>
    <property type="match status" value="1"/>
</dbReference>
<dbReference type="SUPFAM" id="SSF56988">
    <property type="entry name" value="Anthrax protective antigen"/>
    <property type="match status" value="1"/>
</dbReference>
<dbReference type="InterPro" id="IPR029018">
    <property type="entry name" value="Hex-like_dom2"/>
</dbReference>
<dbReference type="RefSeq" id="WP_089712823.1">
    <property type="nucleotide sequence ID" value="NZ_FMAR01000008.1"/>
</dbReference>
<evidence type="ECO:0000256" key="5">
    <source>
        <dbReference type="ARBA" id="ARBA00023295"/>
    </source>
</evidence>
<dbReference type="SMART" id="SM00758">
    <property type="entry name" value="PA14"/>
    <property type="match status" value="1"/>
</dbReference>
<name>A0A1C4EJH4_9BACT</name>
<dbReference type="OrthoDB" id="726159at2"/>
<evidence type="ECO:0000259" key="7">
    <source>
        <dbReference type="PROSITE" id="PS51820"/>
    </source>
</evidence>
<dbReference type="InterPro" id="IPR015882">
    <property type="entry name" value="HEX_bac_N"/>
</dbReference>
<evidence type="ECO:0000256" key="4">
    <source>
        <dbReference type="ARBA" id="ARBA00022801"/>
    </source>
</evidence>
<dbReference type="SUPFAM" id="SSF51445">
    <property type="entry name" value="(Trans)glycosidases"/>
    <property type="match status" value="1"/>
</dbReference>
<keyword evidence="5" id="KW-0326">Glycosidase</keyword>
<evidence type="ECO:0000256" key="2">
    <source>
        <dbReference type="ARBA" id="ARBA00006285"/>
    </source>
</evidence>
<dbReference type="InterPro" id="IPR017853">
    <property type="entry name" value="GH"/>
</dbReference>
<reference evidence="8 9" key="1">
    <citation type="submission" date="2016-08" db="EMBL/GenBank/DDBJ databases">
        <authorList>
            <person name="Seilhamer J.J."/>
        </authorList>
    </citation>
    <scope>NUCLEOTIDE SEQUENCE [LARGE SCALE GENOMIC DNA]</scope>
    <source>
        <strain evidence="8 9">A37T2</strain>
    </source>
</reference>
<dbReference type="GO" id="GO:0016020">
    <property type="term" value="C:membrane"/>
    <property type="evidence" value="ECO:0007669"/>
    <property type="project" value="TreeGrafter"/>
</dbReference>
<keyword evidence="4" id="KW-0378">Hydrolase</keyword>
<dbReference type="Proteomes" id="UP000242818">
    <property type="component" value="Unassembled WGS sequence"/>
</dbReference>
<comment type="similarity">
    <text evidence="2">Belongs to the glycosyl hydrolase 20 family.</text>
</comment>
<dbReference type="GO" id="GO:0004563">
    <property type="term" value="F:beta-N-acetylhexosaminidase activity"/>
    <property type="evidence" value="ECO:0007669"/>
    <property type="project" value="UniProtKB-EC"/>
</dbReference>
<proteinExistence type="inferred from homology"/>
<dbReference type="InterPro" id="IPR011658">
    <property type="entry name" value="PA14_dom"/>
</dbReference>
<evidence type="ECO:0000256" key="1">
    <source>
        <dbReference type="ARBA" id="ARBA00001231"/>
    </source>
</evidence>